<dbReference type="InterPro" id="IPR054480">
    <property type="entry name" value="AHAS_small-like_ACT"/>
</dbReference>
<dbReference type="HOGENOM" id="CLU_055003_1_3_9"/>
<comment type="function">
    <text evidence="8">Catalyzes the conversion of 2 pyruvate molecules into acetolactate in the first common step of the biosynthetic pathway of the branched-amino acids such as leucine, isoleucine, and valine.</text>
</comment>
<comment type="caution">
    <text evidence="10">The sequence shown here is derived from an EMBL/GenBank/DDBJ whole genome shotgun (WGS) entry which is preliminary data.</text>
</comment>
<dbReference type="Pfam" id="PF22629">
    <property type="entry name" value="ACT_AHAS_ss"/>
    <property type="match status" value="1"/>
</dbReference>
<dbReference type="STRING" id="537013.CLOSTMETH_01967"/>
<evidence type="ECO:0000259" key="9">
    <source>
        <dbReference type="PROSITE" id="PS51671"/>
    </source>
</evidence>
<feature type="domain" description="ACT" evidence="9">
    <location>
        <begin position="6"/>
        <end position="80"/>
    </location>
</feature>
<comment type="similarity">
    <text evidence="3 8">Belongs to the acetolactate synthase small subunit family.</text>
</comment>
<gene>
    <name evidence="10" type="primary">ilvN</name>
    <name evidence="10" type="ORF">CLOSTMETH_01967</name>
</gene>
<dbReference type="Gene3D" id="3.30.70.1150">
    <property type="entry name" value="ACT-like. Chain A, domain 2"/>
    <property type="match status" value="1"/>
</dbReference>
<evidence type="ECO:0000256" key="4">
    <source>
        <dbReference type="ARBA" id="ARBA00011744"/>
    </source>
</evidence>
<dbReference type="GO" id="GO:0003984">
    <property type="term" value="F:acetolactate synthase activity"/>
    <property type="evidence" value="ECO:0007669"/>
    <property type="project" value="UniProtKB-UniRule"/>
</dbReference>
<sequence length="159" mass="17852">MEKYNVLSVLVDNTPGLLLRVAGLFNRRAYNIASVVAAETEDPAITRMTIVVYSTDDTLEQVQKQLMKLVDVREVKVLNPHNAVCREHLLIKMENSEESRTAIVNIACLFDAKIIDSSEKSITFELTGEHDKLNSFINMLRPYGIKQLTKSGISAQERG</sequence>
<dbReference type="PANTHER" id="PTHR30239:SF0">
    <property type="entry name" value="ACETOLACTATE SYNTHASE SMALL SUBUNIT 1, CHLOROPLASTIC"/>
    <property type="match status" value="1"/>
</dbReference>
<dbReference type="EMBL" id="ACEC01000064">
    <property type="protein sequence ID" value="EEG30446.1"/>
    <property type="molecule type" value="Genomic_DNA"/>
</dbReference>
<dbReference type="InterPro" id="IPR004789">
    <property type="entry name" value="Acetalactate_synth_ssu"/>
</dbReference>
<dbReference type="NCBIfam" id="NF008864">
    <property type="entry name" value="PRK11895.1"/>
    <property type="match status" value="1"/>
</dbReference>
<dbReference type="EC" id="2.2.1.6" evidence="8"/>
<evidence type="ECO:0000256" key="3">
    <source>
        <dbReference type="ARBA" id="ARBA00006341"/>
    </source>
</evidence>
<dbReference type="NCBIfam" id="TIGR00119">
    <property type="entry name" value="acolac_sm"/>
    <property type="match status" value="1"/>
</dbReference>
<comment type="pathway">
    <text evidence="2 8">Amino-acid biosynthesis; L-valine biosynthesis; L-valine from pyruvate: step 1/4.</text>
</comment>
<evidence type="ECO:0000256" key="8">
    <source>
        <dbReference type="RuleBase" id="RU368092"/>
    </source>
</evidence>
<name>C0EDN9_9FIRM</name>
<dbReference type="Proteomes" id="UP000003340">
    <property type="component" value="Unassembled WGS sequence"/>
</dbReference>
<evidence type="ECO:0000256" key="5">
    <source>
        <dbReference type="ARBA" id="ARBA00022605"/>
    </source>
</evidence>
<evidence type="ECO:0000313" key="11">
    <source>
        <dbReference type="Proteomes" id="UP000003340"/>
    </source>
</evidence>
<dbReference type="GO" id="GO:0009097">
    <property type="term" value="P:isoleucine biosynthetic process"/>
    <property type="evidence" value="ECO:0007669"/>
    <property type="project" value="UniProtKB-UniRule"/>
</dbReference>
<reference evidence="10 11" key="2">
    <citation type="submission" date="2009-02" db="EMBL/GenBank/DDBJ databases">
        <title>Draft genome sequence of Clostridium methylpentosum (DSM 5476).</title>
        <authorList>
            <person name="Sudarsanam P."/>
            <person name="Ley R."/>
            <person name="Guruge J."/>
            <person name="Turnbaugh P.J."/>
            <person name="Mahowald M."/>
            <person name="Liep D."/>
            <person name="Gordon J."/>
        </authorList>
    </citation>
    <scope>NUCLEOTIDE SEQUENCE [LARGE SCALE GENOMIC DNA]</scope>
    <source>
        <strain evidence="10 11">DSM 5476</strain>
    </source>
</reference>
<comment type="catalytic activity">
    <reaction evidence="7 8">
        <text>2 pyruvate + H(+) = (2S)-2-acetolactate + CO2</text>
        <dbReference type="Rhea" id="RHEA:25249"/>
        <dbReference type="ChEBI" id="CHEBI:15361"/>
        <dbReference type="ChEBI" id="CHEBI:15378"/>
        <dbReference type="ChEBI" id="CHEBI:16526"/>
        <dbReference type="ChEBI" id="CHEBI:58476"/>
        <dbReference type="EC" id="2.2.1.6"/>
    </reaction>
</comment>
<comment type="pathway">
    <text evidence="1 8">Amino-acid biosynthesis; L-isoleucine biosynthesis; L-isoleucine from 2-oxobutanoate: step 1/4.</text>
</comment>
<comment type="subunit">
    <text evidence="4 8">Dimer of large and small chains.</text>
</comment>
<keyword evidence="6 8" id="KW-0100">Branched-chain amino acid biosynthesis</keyword>
<keyword evidence="5 8" id="KW-0028">Amino-acid biosynthesis</keyword>
<dbReference type="GO" id="GO:1990610">
    <property type="term" value="F:acetolactate synthase regulator activity"/>
    <property type="evidence" value="ECO:0007669"/>
    <property type="project" value="UniProtKB-UniRule"/>
</dbReference>
<dbReference type="CDD" id="cd04878">
    <property type="entry name" value="ACT_AHAS"/>
    <property type="match status" value="1"/>
</dbReference>
<dbReference type="UniPathway" id="UPA00049">
    <property type="reaction ID" value="UER00059"/>
</dbReference>
<dbReference type="PANTHER" id="PTHR30239">
    <property type="entry name" value="ACETOLACTATE SYNTHASE SMALL SUBUNIT"/>
    <property type="match status" value="1"/>
</dbReference>
<organism evidence="10 11">
    <name type="scientific">[Clostridium] methylpentosum DSM 5476</name>
    <dbReference type="NCBI Taxonomy" id="537013"/>
    <lineage>
        <taxon>Bacteria</taxon>
        <taxon>Bacillati</taxon>
        <taxon>Bacillota</taxon>
        <taxon>Clostridia</taxon>
        <taxon>Eubacteriales</taxon>
        <taxon>Oscillospiraceae</taxon>
        <taxon>Oscillospiraceae incertae sedis</taxon>
    </lineage>
</organism>
<dbReference type="InterPro" id="IPR027271">
    <property type="entry name" value="Acetolactate_synth/TF_NikR_C"/>
</dbReference>
<evidence type="ECO:0000256" key="1">
    <source>
        <dbReference type="ARBA" id="ARBA00004974"/>
    </source>
</evidence>
<reference evidence="10 11" key="1">
    <citation type="submission" date="2009-01" db="EMBL/GenBank/DDBJ databases">
        <authorList>
            <person name="Fulton L."/>
            <person name="Clifton S."/>
            <person name="Fulton B."/>
            <person name="Xu J."/>
            <person name="Minx P."/>
            <person name="Pepin K.H."/>
            <person name="Johnson M."/>
            <person name="Bhonagiri V."/>
            <person name="Nash W.E."/>
            <person name="Mardis E.R."/>
            <person name="Wilson R.K."/>
        </authorList>
    </citation>
    <scope>NUCLEOTIDE SEQUENCE [LARGE SCALE GENOMIC DNA]</scope>
    <source>
        <strain evidence="10 11">DSM 5476</strain>
    </source>
</reference>
<dbReference type="SUPFAM" id="SSF55021">
    <property type="entry name" value="ACT-like"/>
    <property type="match status" value="2"/>
</dbReference>
<dbReference type="InterPro" id="IPR019455">
    <property type="entry name" value="Acetolactate_synth_ssu_C"/>
</dbReference>
<keyword evidence="8 10" id="KW-0808">Transferase</keyword>
<dbReference type="PROSITE" id="PS51671">
    <property type="entry name" value="ACT"/>
    <property type="match status" value="1"/>
</dbReference>
<evidence type="ECO:0000313" key="10">
    <source>
        <dbReference type="EMBL" id="EEG30446.1"/>
    </source>
</evidence>
<keyword evidence="11" id="KW-1185">Reference proteome</keyword>
<dbReference type="AlphaFoldDB" id="C0EDN9"/>
<dbReference type="eggNOG" id="COG0440">
    <property type="taxonomic scope" value="Bacteria"/>
</dbReference>
<proteinExistence type="inferred from homology"/>
<dbReference type="Pfam" id="PF10369">
    <property type="entry name" value="ALS_ss_C"/>
    <property type="match status" value="1"/>
</dbReference>
<dbReference type="UniPathway" id="UPA00047">
    <property type="reaction ID" value="UER00055"/>
</dbReference>
<dbReference type="InterPro" id="IPR002912">
    <property type="entry name" value="ACT_dom"/>
</dbReference>
<evidence type="ECO:0000256" key="6">
    <source>
        <dbReference type="ARBA" id="ARBA00023304"/>
    </source>
</evidence>
<dbReference type="InterPro" id="IPR039557">
    <property type="entry name" value="AHAS_ACT"/>
</dbReference>
<evidence type="ECO:0000256" key="7">
    <source>
        <dbReference type="ARBA" id="ARBA00048670"/>
    </source>
</evidence>
<accession>C0EDN9</accession>
<dbReference type="GO" id="GO:0005829">
    <property type="term" value="C:cytosol"/>
    <property type="evidence" value="ECO:0007669"/>
    <property type="project" value="TreeGrafter"/>
</dbReference>
<evidence type="ECO:0000256" key="2">
    <source>
        <dbReference type="ARBA" id="ARBA00005025"/>
    </source>
</evidence>
<dbReference type="Gene3D" id="3.30.70.260">
    <property type="match status" value="1"/>
</dbReference>
<protein>
    <recommendedName>
        <fullName evidence="8">Acetolactate synthase small subunit</fullName>
        <shortName evidence="8">AHAS</shortName>
        <shortName evidence="8">ALS</shortName>
        <ecNumber evidence="8">2.2.1.6</ecNumber>
    </recommendedName>
    <alternativeName>
        <fullName evidence="8">Acetohydroxy-acid synthase small subunit</fullName>
    </alternativeName>
</protein>
<dbReference type="GO" id="GO:0009099">
    <property type="term" value="P:L-valine biosynthetic process"/>
    <property type="evidence" value="ECO:0007669"/>
    <property type="project" value="UniProtKB-UniRule"/>
</dbReference>
<dbReference type="InterPro" id="IPR045865">
    <property type="entry name" value="ACT-like_dom_sf"/>
</dbReference>